<organism evidence="2 3">
    <name type="scientific">Nonomuraea monospora</name>
    <dbReference type="NCBI Taxonomy" id="568818"/>
    <lineage>
        <taxon>Bacteria</taxon>
        <taxon>Bacillati</taxon>
        <taxon>Actinomycetota</taxon>
        <taxon>Actinomycetes</taxon>
        <taxon>Streptosporangiales</taxon>
        <taxon>Streptosporangiaceae</taxon>
        <taxon>Nonomuraea</taxon>
    </lineage>
</organism>
<dbReference type="PROSITE" id="PS00571">
    <property type="entry name" value="AMIDASES"/>
    <property type="match status" value="1"/>
</dbReference>
<accession>A0ABN3D2I6</accession>
<protein>
    <submittedName>
        <fullName evidence="2">Indoleacetamide hydrolase</fullName>
    </submittedName>
</protein>
<dbReference type="Proteomes" id="UP001499843">
    <property type="component" value="Unassembled WGS sequence"/>
</dbReference>
<dbReference type="InterPro" id="IPR023631">
    <property type="entry name" value="Amidase_dom"/>
</dbReference>
<gene>
    <name evidence="2" type="primary">iaaH</name>
    <name evidence="2" type="ORF">GCM10009850_115080</name>
</gene>
<evidence type="ECO:0000259" key="1">
    <source>
        <dbReference type="Pfam" id="PF01425"/>
    </source>
</evidence>
<dbReference type="RefSeq" id="WP_344495261.1">
    <property type="nucleotide sequence ID" value="NZ_BAAAQX010000059.1"/>
</dbReference>
<dbReference type="InterPro" id="IPR000120">
    <property type="entry name" value="Amidase"/>
</dbReference>
<keyword evidence="2" id="KW-0378">Hydrolase</keyword>
<dbReference type="EMBL" id="BAAAQX010000059">
    <property type="protein sequence ID" value="GAA2216039.1"/>
    <property type="molecule type" value="Genomic_DNA"/>
</dbReference>
<dbReference type="Gene3D" id="3.90.1300.10">
    <property type="entry name" value="Amidase signature (AS) domain"/>
    <property type="match status" value="1"/>
</dbReference>
<dbReference type="Pfam" id="PF01425">
    <property type="entry name" value="Amidase"/>
    <property type="match status" value="1"/>
</dbReference>
<feature type="domain" description="Amidase" evidence="1">
    <location>
        <begin position="43"/>
        <end position="490"/>
    </location>
</feature>
<dbReference type="InterPro" id="IPR036928">
    <property type="entry name" value="AS_sf"/>
</dbReference>
<dbReference type="PANTHER" id="PTHR11895:SF176">
    <property type="entry name" value="AMIDASE AMID-RELATED"/>
    <property type="match status" value="1"/>
</dbReference>
<sequence>MTGTHAFVPPPAAAVSGPHAADVSASLVEQAAAIRRGELSSHELTRMYLERIDALDAFEVINAFILSRGDDVLAEAARLDELQASGRLAGPLHGIPLGIKDNLFTAGTVTSGGTAVLGTFIPDADATAVRLLKEAGALVLGKTNLHECSFGITSNNPHYGAVRNPYDPLRIPGGSSGGSGAAVAARLCSAAMGSDSGGSVRIPAALCGVVGLKPTLGRVSRGRTFGLSWSYDVVGPIARTAEDAAALLRVIASGSDPLDPFASRDPSGAVLPETVAADATRLRGLRVGIPDGYFAADNTPDVDRVLARTYRLLEDAGAVLVPVSVEGVEQATHTGFLTVIPEAVVLTGQALREAGVPGGIVAALDRFGADVRAALGGQVGPEAQPVPAFAYAEAMARTVPAIRRGFADALAEVDVLLTATTPATAVPIAEDVTMRHNGRTADTFETFIRYTFCVSMAGLPAISVPAGVDQAGLPIGVQFVGQPWSEAKLLEIACAYERLAHS</sequence>
<dbReference type="GO" id="GO:0016787">
    <property type="term" value="F:hydrolase activity"/>
    <property type="evidence" value="ECO:0007669"/>
    <property type="project" value="UniProtKB-KW"/>
</dbReference>
<dbReference type="SUPFAM" id="SSF75304">
    <property type="entry name" value="Amidase signature (AS) enzymes"/>
    <property type="match status" value="1"/>
</dbReference>
<comment type="caution">
    <text evidence="2">The sequence shown here is derived from an EMBL/GenBank/DDBJ whole genome shotgun (WGS) entry which is preliminary data.</text>
</comment>
<keyword evidence="3" id="KW-1185">Reference proteome</keyword>
<evidence type="ECO:0000313" key="3">
    <source>
        <dbReference type="Proteomes" id="UP001499843"/>
    </source>
</evidence>
<proteinExistence type="predicted"/>
<dbReference type="InterPro" id="IPR020556">
    <property type="entry name" value="Amidase_CS"/>
</dbReference>
<dbReference type="PANTHER" id="PTHR11895">
    <property type="entry name" value="TRANSAMIDASE"/>
    <property type="match status" value="1"/>
</dbReference>
<reference evidence="2 3" key="1">
    <citation type="journal article" date="2019" name="Int. J. Syst. Evol. Microbiol.">
        <title>The Global Catalogue of Microorganisms (GCM) 10K type strain sequencing project: providing services to taxonomists for standard genome sequencing and annotation.</title>
        <authorList>
            <consortium name="The Broad Institute Genomics Platform"/>
            <consortium name="The Broad Institute Genome Sequencing Center for Infectious Disease"/>
            <person name="Wu L."/>
            <person name="Ma J."/>
        </authorList>
    </citation>
    <scope>NUCLEOTIDE SEQUENCE [LARGE SCALE GENOMIC DNA]</scope>
    <source>
        <strain evidence="2 3">JCM 16114</strain>
    </source>
</reference>
<name>A0ABN3D2I6_9ACTN</name>
<evidence type="ECO:0000313" key="2">
    <source>
        <dbReference type="EMBL" id="GAA2216039.1"/>
    </source>
</evidence>